<protein>
    <recommendedName>
        <fullName evidence="6">PBP domain-containing protein</fullName>
    </recommendedName>
</protein>
<feature type="compositionally biased region" description="Pro residues" evidence="1">
    <location>
        <begin position="766"/>
        <end position="776"/>
    </location>
</feature>
<feature type="signal peptide" evidence="3">
    <location>
        <begin position="1"/>
        <end position="30"/>
    </location>
</feature>
<keyword evidence="3" id="KW-0732">Signal</keyword>
<feature type="compositionally biased region" description="Low complexity" evidence="1">
    <location>
        <begin position="777"/>
        <end position="787"/>
    </location>
</feature>
<gene>
    <name evidence="4" type="ORF">GCM10025789_29550</name>
</gene>
<evidence type="ECO:0000256" key="1">
    <source>
        <dbReference type="SAM" id="MobiDB-lite"/>
    </source>
</evidence>
<feature type="compositionally biased region" description="Low complexity" evidence="1">
    <location>
        <begin position="795"/>
        <end position="814"/>
    </location>
</feature>
<evidence type="ECO:0000256" key="2">
    <source>
        <dbReference type="SAM" id="Phobius"/>
    </source>
</evidence>
<dbReference type="Proteomes" id="UP001501521">
    <property type="component" value="Unassembled WGS sequence"/>
</dbReference>
<feature type="transmembrane region" description="Helical" evidence="2">
    <location>
        <begin position="884"/>
        <end position="903"/>
    </location>
</feature>
<evidence type="ECO:0008006" key="6">
    <source>
        <dbReference type="Google" id="ProtNLM"/>
    </source>
</evidence>
<keyword evidence="2" id="KW-0812">Transmembrane</keyword>
<proteinExistence type="predicted"/>
<dbReference type="RefSeq" id="WP_345584239.1">
    <property type="nucleotide sequence ID" value="NZ_BAABLV010000044.1"/>
</dbReference>
<keyword evidence="5" id="KW-1185">Reference proteome</keyword>
<accession>A0ABP9FLR5</accession>
<organism evidence="4 5">
    <name type="scientific">Tessaracoccus lubricantis</name>
    <dbReference type="NCBI Taxonomy" id="545543"/>
    <lineage>
        <taxon>Bacteria</taxon>
        <taxon>Bacillati</taxon>
        <taxon>Actinomycetota</taxon>
        <taxon>Actinomycetes</taxon>
        <taxon>Propionibacteriales</taxon>
        <taxon>Propionibacteriaceae</taxon>
        <taxon>Tessaracoccus</taxon>
    </lineage>
</organism>
<dbReference type="Gene3D" id="3.40.190.10">
    <property type="entry name" value="Periplasmic binding protein-like II"/>
    <property type="match status" value="2"/>
</dbReference>
<feature type="region of interest" description="Disordered" evidence="1">
    <location>
        <begin position="761"/>
        <end position="875"/>
    </location>
</feature>
<evidence type="ECO:0000256" key="3">
    <source>
        <dbReference type="SAM" id="SignalP"/>
    </source>
</evidence>
<keyword evidence="2" id="KW-0472">Membrane</keyword>
<comment type="caution">
    <text evidence="4">The sequence shown here is derived from an EMBL/GenBank/DDBJ whole genome shotgun (WGS) entry which is preliminary data.</text>
</comment>
<dbReference type="EMBL" id="BAABLV010000044">
    <property type="protein sequence ID" value="GAA4908094.1"/>
    <property type="molecule type" value="Genomic_DNA"/>
</dbReference>
<feature type="chain" id="PRO_5046611799" description="PBP domain-containing protein" evidence="3">
    <location>
        <begin position="31"/>
        <end position="910"/>
    </location>
</feature>
<reference evidence="5" key="1">
    <citation type="journal article" date="2019" name="Int. J. Syst. Evol. Microbiol.">
        <title>The Global Catalogue of Microorganisms (GCM) 10K type strain sequencing project: providing services to taxonomists for standard genome sequencing and annotation.</title>
        <authorList>
            <consortium name="The Broad Institute Genomics Platform"/>
            <consortium name="The Broad Institute Genome Sequencing Center for Infectious Disease"/>
            <person name="Wu L."/>
            <person name="Ma J."/>
        </authorList>
    </citation>
    <scope>NUCLEOTIDE SEQUENCE [LARGE SCALE GENOMIC DNA]</scope>
    <source>
        <strain evidence="5">JCM 19125</strain>
    </source>
</reference>
<dbReference type="SUPFAM" id="SSF53850">
    <property type="entry name" value="Periplasmic binding protein-like II"/>
    <property type="match status" value="1"/>
</dbReference>
<evidence type="ECO:0000313" key="4">
    <source>
        <dbReference type="EMBL" id="GAA4908094.1"/>
    </source>
</evidence>
<evidence type="ECO:0000313" key="5">
    <source>
        <dbReference type="Proteomes" id="UP001501521"/>
    </source>
</evidence>
<keyword evidence="2" id="KW-1133">Transmembrane helix</keyword>
<name>A0ABP9FLR5_9ACTN</name>
<sequence length="910" mass="94833">MQASSRTSAKRRVAAALALLAVGVATVPLASPGQARADEAAASSAVTVTNKDYALSPDDAPFPDLEVTVSQTSDLVGQGIRITYKGGALSSRPQGSVGGENFLQVAQCWGEDPDNPGHPDRRTCQYGGTNMYGARRDGGREADSVRPQDERFTAAGQWADWTAMPFVAWNADGIVDEAEAPADKVLSNLTPGADGTMKMKPEKEWVNLATNRYYNATSTNEISWAPFGPDGTGSIPFEIQTAAESPGLGCGNPITANATVTGSSCWLVVIPRGLSDNGAPDISSQTSGLWWDAWEHHLAVKLDFKPLGSRCELGAIEKQLAGSELAASAIASWQPVVCQQEGGAPFTLAQVPEPDALLSAAGLEPSALALASRPLDIDNLGWDRDPLAYAPVALGGISVSYVVDAAPNPQTAPEQYKVRRGLPLPEMRLTPRLLAKLLTASYLYAVPTRAEVEHVQGNPWTIVYDPDFLEINDPEWAAQAITDMSVADALMPLGRSDLARQVWEYILADPEAKAWLDGQPDPWGMKVNPWYSTNPAINPSGVPLELPTDSFPKADPIERPDNTTTEPINGTGAVNLVTWRPYSSSFADGARRVLRGDGMILGDWDRLARPPRFSSSLRQLPGNQHVIGLSSTPAAQQYQTTTALLRNPAGQFVAPTPSALSAAAGAMEPVSGHPQVLWFDPSSNKAKAAKTAYPLTLPVYAALNPQQKDAELRGAYADLITYAVADGQQPGTSDGQLPPGYAPLPDAWRKQALAAAEAIDAGGWPQPKPSPTPSASPKPSSSATTAPGGSPSPIGTVTPSVTASPSAAPTTAPGTPAPNTPGANAPVYPQPPLAAPSTPAGSPVDGASVPPVTGGTDPKPNGAPAGALVGAETPTDPPLGPISAVVPATGLVGLAAALGIPVISRIRRQP</sequence>